<gene>
    <name evidence="1" type="ORF">TCM_028620</name>
</gene>
<sequence length="187" mass="20455">MKRFLQIIMWITIKGLISQNKFASLVKGFSDRVNEEVPTMESTSGEVPNSMQCNLNKDKLKNVAKPSQQKKKDQHGTINSKVVDPVIKRSLKGISKFIFQAGTSLKQGGQVFKARPKNNMSSNVKQTGIKIKEGAPPISKEGGNEQVRSIEVDKAIMMDTTIVADENNLVLSNVSMEGGGLPSLGDH</sequence>
<dbReference type="InParanoid" id="A0A061GAU8"/>
<accession>A0A061GAU8</accession>
<dbReference type="AlphaFoldDB" id="A0A061GAU8"/>
<dbReference type="Proteomes" id="UP000026915">
    <property type="component" value="Chromosome 6"/>
</dbReference>
<protein>
    <submittedName>
        <fullName evidence="1">Uncharacterized protein</fullName>
    </submittedName>
</protein>
<proteinExistence type="predicted"/>
<dbReference type="Gramene" id="EOY26671">
    <property type="protein sequence ID" value="EOY26671"/>
    <property type="gene ID" value="TCM_028620"/>
</dbReference>
<reference evidence="1 2" key="1">
    <citation type="journal article" date="2013" name="Genome Biol.">
        <title>The genome sequence of the most widely cultivated cacao type and its use to identify candidate genes regulating pod color.</title>
        <authorList>
            <person name="Motamayor J.C."/>
            <person name="Mockaitis K."/>
            <person name="Schmutz J."/>
            <person name="Haiminen N."/>
            <person name="Iii D.L."/>
            <person name="Cornejo O."/>
            <person name="Findley S.D."/>
            <person name="Zheng P."/>
            <person name="Utro F."/>
            <person name="Royaert S."/>
            <person name="Saski C."/>
            <person name="Jenkins J."/>
            <person name="Podicheti R."/>
            <person name="Zhao M."/>
            <person name="Scheffler B.E."/>
            <person name="Stack J.C."/>
            <person name="Feltus F.A."/>
            <person name="Mustiga G.M."/>
            <person name="Amores F."/>
            <person name="Phillips W."/>
            <person name="Marelli J.P."/>
            <person name="May G.D."/>
            <person name="Shapiro H."/>
            <person name="Ma J."/>
            <person name="Bustamante C.D."/>
            <person name="Schnell R.J."/>
            <person name="Main D."/>
            <person name="Gilbert D."/>
            <person name="Parida L."/>
            <person name="Kuhn D.N."/>
        </authorList>
    </citation>
    <scope>NUCLEOTIDE SEQUENCE [LARGE SCALE GENOMIC DNA]</scope>
    <source>
        <strain evidence="2">cv. Matina 1-6</strain>
    </source>
</reference>
<evidence type="ECO:0000313" key="2">
    <source>
        <dbReference type="Proteomes" id="UP000026915"/>
    </source>
</evidence>
<organism evidence="1 2">
    <name type="scientific">Theobroma cacao</name>
    <name type="common">Cacao</name>
    <name type="synonym">Cocoa</name>
    <dbReference type="NCBI Taxonomy" id="3641"/>
    <lineage>
        <taxon>Eukaryota</taxon>
        <taxon>Viridiplantae</taxon>
        <taxon>Streptophyta</taxon>
        <taxon>Embryophyta</taxon>
        <taxon>Tracheophyta</taxon>
        <taxon>Spermatophyta</taxon>
        <taxon>Magnoliopsida</taxon>
        <taxon>eudicotyledons</taxon>
        <taxon>Gunneridae</taxon>
        <taxon>Pentapetalae</taxon>
        <taxon>rosids</taxon>
        <taxon>malvids</taxon>
        <taxon>Malvales</taxon>
        <taxon>Malvaceae</taxon>
        <taxon>Byttnerioideae</taxon>
        <taxon>Theobroma</taxon>
    </lineage>
</organism>
<dbReference type="EMBL" id="CM001884">
    <property type="protein sequence ID" value="EOY26671.1"/>
    <property type="molecule type" value="Genomic_DNA"/>
</dbReference>
<evidence type="ECO:0000313" key="1">
    <source>
        <dbReference type="EMBL" id="EOY26671.1"/>
    </source>
</evidence>
<keyword evidence="2" id="KW-1185">Reference proteome</keyword>
<name>A0A061GAU8_THECC</name>
<dbReference type="HOGENOM" id="CLU_1450093_0_0_1"/>